<keyword evidence="2" id="KW-1185">Reference proteome</keyword>
<evidence type="ECO:0000313" key="1">
    <source>
        <dbReference type="EMBL" id="BAY54140.1"/>
    </source>
</evidence>
<organism evidence="1 2">
    <name type="scientific">Leptolyngbya boryana NIES-2135</name>
    <dbReference type="NCBI Taxonomy" id="1973484"/>
    <lineage>
        <taxon>Bacteria</taxon>
        <taxon>Bacillati</taxon>
        <taxon>Cyanobacteriota</taxon>
        <taxon>Cyanophyceae</taxon>
        <taxon>Leptolyngbyales</taxon>
        <taxon>Leptolyngbyaceae</taxon>
        <taxon>Leptolyngbya group</taxon>
        <taxon>Leptolyngbya</taxon>
    </lineage>
</organism>
<gene>
    <name evidence="1" type="ORF">NIES2135_09540</name>
</gene>
<dbReference type="EMBL" id="AP018203">
    <property type="protein sequence ID" value="BAY54140.1"/>
    <property type="molecule type" value="Genomic_DNA"/>
</dbReference>
<accession>A0A1Z4JBQ5</accession>
<dbReference type="Proteomes" id="UP000217895">
    <property type="component" value="Chromosome"/>
</dbReference>
<proteinExistence type="predicted"/>
<dbReference type="AlphaFoldDB" id="A0A1Z4JBQ5"/>
<protein>
    <submittedName>
        <fullName evidence="1">Uncharacterized protein</fullName>
    </submittedName>
</protein>
<reference evidence="1 2" key="1">
    <citation type="submission" date="2017-06" db="EMBL/GenBank/DDBJ databases">
        <title>Genome sequencing of cyanobaciteial culture collection at National Institute for Environmental Studies (NIES).</title>
        <authorList>
            <person name="Hirose Y."/>
            <person name="Shimura Y."/>
            <person name="Fujisawa T."/>
            <person name="Nakamura Y."/>
            <person name="Kawachi M."/>
        </authorList>
    </citation>
    <scope>NUCLEOTIDE SEQUENCE [LARGE SCALE GENOMIC DNA]</scope>
    <source>
        <strain evidence="1 2">NIES-2135</strain>
    </source>
</reference>
<sequence length="113" mass="13223">MVWKAFEKYLLPNWQAGQEEFGFDEELDTFHPHSDNLRIWNTVVDELVDRIFWDHDWALTSSHPEVMDGMEEELSQTLGLDDYFTNRLPRVTPEQVAAAIAEIKNWKLSDPTG</sequence>
<name>A0A1Z4JBQ5_LEPBY</name>
<evidence type="ECO:0000313" key="2">
    <source>
        <dbReference type="Proteomes" id="UP000217895"/>
    </source>
</evidence>